<sequence length="1200" mass="130555">MEDTELEEGEACSYHNINTNNDDDYHQSIDPDIALSYIDEKLQDVLGHFQKDFEGGVSAENLGPKFGGYGSFLRTYQRSPVWSHSRTSPKIQHFNASRSPNHLQLEGGRHSSVSLSTAFQSVRIEPSSTVLKASSFLNESVKQEAHVPSQFAEEVVPRDETVNRKCASLPDQKMLKVRIKVGSDNLSTQKNAAIYSGLGLDVSPSSSLDDSPSESDGMSHEPQDVHLESPAHILQIMTSFPVPGGLLLSPLPDDLIHLKEKVKLFKDSECLPVPRFGTESSCIVVNGSTSVKCDGTMLGEKKIKSIAGNEFSAESKSNVNKDSGNGGAVSKETELDTFACEELISNTLKLPLLSNSYSAFGGTSKGMGRESNVSKGSDERQSESVFPKKDGDRKGEKPYETVKVDSNVSKGRKALSQAPTEPPKQNADEKTTPYEQESMKLPHVKEFCSEGKKKLKGSQCKGNVVAETPKESLRGGSSLSLKNKISCADKHATKGESEDLKLQNNSGKAGDRYREFFGDIELEQEEIQTTASIGDVHNGDRPIPSEAFRTAASIGVVHNGAGSIPDAVLGEDNWVCCDKCQKWRLLPPRTNPDDLPEKWLCSMLDWLPGMNRCSFSEDETTLATRSLKQNNSGGNISGVTMPDVWHVDQSHQNLDSHAVLRTKHGLKELPNMMYKEDGPFRLSNPAKKSLQVLVTNGSLNDVKPSPLETEPHSLKLGKSSHLAMEKLKHKPREKHRGLGICSDQGGGSKRSKGKGKRYPDQDSFKAAKKIRTEDLPEDWTSDHGGAIEKVGPTSSNALITTSSGKNLPKHKDCAFKNIKHDQKDWAQISSRKTKDDVCVSLDNGSVDVGHCDEKDTKKRKVEESYDGQRYHVSLPNTGHHLQDGNILAKEELSENDNRKGKKARVSRSEGKEASGSKSNGRTDKKYNHRKNQLGHDLGSTLSQQSVDGVYSLKRDSGLLHLAATSSSSKVSSSHKTKANFHDAKGSPVESVSSSPMRVSIPEKLASERKNVTKKDDSADAVFFALGGPTRVSDGEGKSGKGSSSRTKDKNRDFNFEFENEVIVSNSSDAKAPICEVKPTNCKNKAEVKPGTKSEENQNKHVDKDSAGQLLSDDSKRENQLNAGGPSGSDVKADVTRNHDTVSTAKQSVEEPSSGGAQNETLADCPYPNPGSHEGNGANMLAVNASVRDNEVKGVETEPKV</sequence>
<name>A0ABQ9BW69_9ROSI</name>
<feature type="compositionally biased region" description="Basic and acidic residues" evidence="4">
    <location>
        <begin position="1130"/>
        <end position="1139"/>
    </location>
</feature>
<feature type="compositionally biased region" description="Polar residues" evidence="4">
    <location>
        <begin position="1140"/>
        <end position="1160"/>
    </location>
</feature>
<feature type="domain" description="CW-type" evidence="5">
    <location>
        <begin position="568"/>
        <end position="621"/>
    </location>
</feature>
<evidence type="ECO:0000259" key="5">
    <source>
        <dbReference type="PROSITE" id="PS51050"/>
    </source>
</evidence>
<dbReference type="PANTHER" id="PTHR46524">
    <property type="entry name" value="CW-TYPE ZINC FINGER"/>
    <property type="match status" value="1"/>
</dbReference>
<gene>
    <name evidence="6" type="ORF">OIU77_024684</name>
</gene>
<proteinExistence type="predicted"/>
<feature type="compositionally biased region" description="Basic and acidic residues" evidence="4">
    <location>
        <begin position="1045"/>
        <end position="1054"/>
    </location>
</feature>
<dbReference type="PROSITE" id="PS51050">
    <property type="entry name" value="ZF_CW"/>
    <property type="match status" value="1"/>
</dbReference>
<organism evidence="6 7">
    <name type="scientific">Salix suchowensis</name>
    <dbReference type="NCBI Taxonomy" id="1278906"/>
    <lineage>
        <taxon>Eukaryota</taxon>
        <taxon>Viridiplantae</taxon>
        <taxon>Streptophyta</taxon>
        <taxon>Embryophyta</taxon>
        <taxon>Tracheophyta</taxon>
        <taxon>Spermatophyta</taxon>
        <taxon>Magnoliopsida</taxon>
        <taxon>eudicotyledons</taxon>
        <taxon>Gunneridae</taxon>
        <taxon>Pentapetalae</taxon>
        <taxon>rosids</taxon>
        <taxon>fabids</taxon>
        <taxon>Malpighiales</taxon>
        <taxon>Salicaceae</taxon>
        <taxon>Saliceae</taxon>
        <taxon>Salix</taxon>
    </lineage>
</organism>
<feature type="region of interest" description="Disordered" evidence="4">
    <location>
        <begin position="963"/>
        <end position="998"/>
    </location>
</feature>
<evidence type="ECO:0000313" key="7">
    <source>
        <dbReference type="Proteomes" id="UP001141253"/>
    </source>
</evidence>
<feature type="compositionally biased region" description="Basic and acidic residues" evidence="4">
    <location>
        <begin position="757"/>
        <end position="774"/>
    </location>
</feature>
<feature type="compositionally biased region" description="Basic and acidic residues" evidence="4">
    <location>
        <begin position="853"/>
        <end position="869"/>
    </location>
</feature>
<reference evidence="6" key="2">
    <citation type="journal article" date="2023" name="Int. J. Mol. Sci.">
        <title>De Novo Assembly and Annotation of 11 Diverse Shrub Willow (Salix) Genomes Reveals Novel Gene Organization in Sex-Linked Regions.</title>
        <authorList>
            <person name="Hyden B."/>
            <person name="Feng K."/>
            <person name="Yates T.B."/>
            <person name="Jawdy S."/>
            <person name="Cereghino C."/>
            <person name="Smart L.B."/>
            <person name="Muchero W."/>
        </authorList>
    </citation>
    <scope>NUCLEOTIDE SEQUENCE</scope>
    <source>
        <tissue evidence="6">Shoot tip</tissue>
    </source>
</reference>
<feature type="compositionally biased region" description="Low complexity" evidence="4">
    <location>
        <begin position="203"/>
        <end position="216"/>
    </location>
</feature>
<feature type="compositionally biased region" description="Basic and acidic residues" evidence="4">
    <location>
        <begin position="376"/>
        <end position="403"/>
    </location>
</feature>
<feature type="compositionally biased region" description="Polar residues" evidence="4">
    <location>
        <begin position="792"/>
        <end position="805"/>
    </location>
</feature>
<evidence type="ECO:0000256" key="2">
    <source>
        <dbReference type="ARBA" id="ARBA00022771"/>
    </source>
</evidence>
<feature type="region of interest" description="Disordered" evidence="4">
    <location>
        <begin position="359"/>
        <end position="437"/>
    </location>
</feature>
<protein>
    <recommendedName>
        <fullName evidence="5">CW-type domain-containing protein</fullName>
    </recommendedName>
</protein>
<feature type="region of interest" description="Disordered" evidence="4">
    <location>
        <begin position="1066"/>
        <end position="1177"/>
    </location>
</feature>
<feature type="region of interest" description="Disordered" evidence="4">
    <location>
        <begin position="728"/>
        <end position="806"/>
    </location>
</feature>
<keyword evidence="2" id="KW-0863">Zinc-finger</keyword>
<evidence type="ECO:0000256" key="1">
    <source>
        <dbReference type="ARBA" id="ARBA00022723"/>
    </source>
</evidence>
<feature type="compositionally biased region" description="Basic residues" evidence="4">
    <location>
        <begin position="728"/>
        <end position="737"/>
    </location>
</feature>
<dbReference type="PANTHER" id="PTHR46524:SF7">
    <property type="entry name" value="CW-TYPE ZINC FINGER"/>
    <property type="match status" value="1"/>
</dbReference>
<feature type="compositionally biased region" description="Basic and acidic residues" evidence="4">
    <location>
        <begin position="1083"/>
        <end position="1105"/>
    </location>
</feature>
<keyword evidence="1" id="KW-0479">Metal-binding</keyword>
<dbReference type="Proteomes" id="UP001141253">
    <property type="component" value="Chromosome 2"/>
</dbReference>
<reference evidence="6" key="1">
    <citation type="submission" date="2022-10" db="EMBL/GenBank/DDBJ databases">
        <authorList>
            <person name="Hyden B.L."/>
            <person name="Feng K."/>
            <person name="Yates T."/>
            <person name="Jawdy S."/>
            <person name="Smart L.B."/>
            <person name="Muchero W."/>
        </authorList>
    </citation>
    <scope>NUCLEOTIDE SEQUENCE</scope>
    <source>
        <tissue evidence="6">Shoot tip</tissue>
    </source>
</reference>
<keyword evidence="3" id="KW-0862">Zinc</keyword>
<dbReference type="Gene3D" id="3.30.40.100">
    <property type="match status" value="1"/>
</dbReference>
<accession>A0ABQ9BW69</accession>
<evidence type="ECO:0000256" key="3">
    <source>
        <dbReference type="ARBA" id="ARBA00022833"/>
    </source>
</evidence>
<comment type="caution">
    <text evidence="6">The sequence shown here is derived from an EMBL/GenBank/DDBJ whole genome shotgun (WGS) entry which is preliminary data.</text>
</comment>
<feature type="region of interest" description="Disordered" evidence="4">
    <location>
        <begin position="203"/>
        <end position="223"/>
    </location>
</feature>
<dbReference type="InterPro" id="IPR011124">
    <property type="entry name" value="Znf_CW"/>
</dbReference>
<feature type="region of interest" description="Disordered" evidence="4">
    <location>
        <begin position="853"/>
        <end position="943"/>
    </location>
</feature>
<feature type="compositionally biased region" description="Basic and acidic residues" evidence="4">
    <location>
        <begin position="906"/>
        <end position="925"/>
    </location>
</feature>
<feature type="compositionally biased region" description="Basic and acidic residues" evidence="4">
    <location>
        <begin position="426"/>
        <end position="437"/>
    </location>
</feature>
<dbReference type="EMBL" id="JAPFFI010000006">
    <property type="protein sequence ID" value="KAJ6390524.1"/>
    <property type="molecule type" value="Genomic_DNA"/>
</dbReference>
<keyword evidence="7" id="KW-1185">Reference proteome</keyword>
<evidence type="ECO:0000256" key="4">
    <source>
        <dbReference type="SAM" id="MobiDB-lite"/>
    </source>
</evidence>
<dbReference type="Pfam" id="PF07496">
    <property type="entry name" value="zf-CW"/>
    <property type="match status" value="1"/>
</dbReference>
<feature type="compositionally biased region" description="Basic and acidic residues" evidence="4">
    <location>
        <begin position="888"/>
        <end position="898"/>
    </location>
</feature>
<evidence type="ECO:0000313" key="6">
    <source>
        <dbReference type="EMBL" id="KAJ6390524.1"/>
    </source>
</evidence>
<dbReference type="InterPro" id="IPR055300">
    <property type="entry name" value="CWZF3/5/7"/>
</dbReference>
<feature type="region of interest" description="Disordered" evidence="4">
    <location>
        <begin position="1025"/>
        <end position="1054"/>
    </location>
</feature>